<gene>
    <name evidence="9" type="ORF">MAR_019522</name>
</gene>
<feature type="domain" description="EGF-like" evidence="8">
    <location>
        <begin position="745"/>
        <end position="776"/>
    </location>
</feature>
<feature type="transmembrane region" description="Helical" evidence="6">
    <location>
        <begin position="1431"/>
        <end position="1452"/>
    </location>
</feature>
<feature type="domain" description="EGF-like" evidence="8">
    <location>
        <begin position="1360"/>
        <end position="1408"/>
    </location>
</feature>
<feature type="domain" description="EGF-like" evidence="8">
    <location>
        <begin position="710"/>
        <end position="741"/>
    </location>
</feature>
<dbReference type="InterPro" id="IPR018097">
    <property type="entry name" value="EGF_Ca-bd_CS"/>
</dbReference>
<organism evidence="9 10">
    <name type="scientific">Mya arenaria</name>
    <name type="common">Soft-shell clam</name>
    <dbReference type="NCBI Taxonomy" id="6604"/>
    <lineage>
        <taxon>Eukaryota</taxon>
        <taxon>Metazoa</taxon>
        <taxon>Spiralia</taxon>
        <taxon>Lophotrochozoa</taxon>
        <taxon>Mollusca</taxon>
        <taxon>Bivalvia</taxon>
        <taxon>Autobranchia</taxon>
        <taxon>Heteroconchia</taxon>
        <taxon>Euheterodonta</taxon>
        <taxon>Imparidentia</taxon>
        <taxon>Neoheterodontei</taxon>
        <taxon>Myida</taxon>
        <taxon>Myoidea</taxon>
        <taxon>Myidae</taxon>
        <taxon>Mya</taxon>
    </lineage>
</organism>
<protein>
    <submittedName>
        <fullName evidence="9">MEG11-like protein</fullName>
    </submittedName>
</protein>
<dbReference type="Pfam" id="PF00057">
    <property type="entry name" value="Ldl_recept_a"/>
    <property type="match status" value="1"/>
</dbReference>
<evidence type="ECO:0000256" key="1">
    <source>
        <dbReference type="ARBA" id="ARBA00022692"/>
    </source>
</evidence>
<dbReference type="PRINTS" id="PR00261">
    <property type="entry name" value="LDLRECEPTOR"/>
</dbReference>
<name>A0ABY7E292_MYAAR</name>
<dbReference type="SMART" id="SM00181">
    <property type="entry name" value="EGF"/>
    <property type="match status" value="11"/>
</dbReference>
<feature type="domain" description="EGF-like" evidence="8">
    <location>
        <begin position="843"/>
        <end position="889"/>
    </location>
</feature>
<feature type="compositionally biased region" description="Acidic residues" evidence="5">
    <location>
        <begin position="1522"/>
        <end position="1546"/>
    </location>
</feature>
<dbReference type="PROSITE" id="PS01187">
    <property type="entry name" value="EGF_CA"/>
    <property type="match status" value="1"/>
</dbReference>
<dbReference type="PANTHER" id="PTHR39069:SF8">
    <property type="entry name" value="FI17111P1"/>
    <property type="match status" value="1"/>
</dbReference>
<dbReference type="Gene3D" id="2.10.25.10">
    <property type="entry name" value="Laminin"/>
    <property type="match status" value="1"/>
</dbReference>
<keyword evidence="6" id="KW-0472">Membrane</keyword>
<feature type="compositionally biased region" description="Acidic residues" evidence="5">
    <location>
        <begin position="1558"/>
        <end position="1567"/>
    </location>
</feature>
<dbReference type="PROSITE" id="PS50068">
    <property type="entry name" value="LDLRA_2"/>
    <property type="match status" value="1"/>
</dbReference>
<evidence type="ECO:0000313" key="10">
    <source>
        <dbReference type="Proteomes" id="UP001164746"/>
    </source>
</evidence>
<evidence type="ECO:0000256" key="4">
    <source>
        <dbReference type="PROSITE-ProRule" id="PRU00124"/>
    </source>
</evidence>
<keyword evidence="1 6" id="KW-0812">Transmembrane</keyword>
<evidence type="ECO:0000256" key="6">
    <source>
        <dbReference type="SAM" id="Phobius"/>
    </source>
</evidence>
<reference evidence="9" key="1">
    <citation type="submission" date="2022-11" db="EMBL/GenBank/DDBJ databases">
        <title>Centuries of genome instability and evolution in soft-shell clam transmissible cancer (bioRxiv).</title>
        <authorList>
            <person name="Hart S.F.M."/>
            <person name="Yonemitsu M.A."/>
            <person name="Giersch R.M."/>
            <person name="Beal B.F."/>
            <person name="Arriagada G."/>
            <person name="Davis B.W."/>
            <person name="Ostrander E.A."/>
            <person name="Goff S.P."/>
            <person name="Metzger M.J."/>
        </authorList>
    </citation>
    <scope>NUCLEOTIDE SEQUENCE</scope>
    <source>
        <strain evidence="9">MELC-2E11</strain>
        <tissue evidence="9">Siphon/mantle</tissue>
    </source>
</reference>
<keyword evidence="2 6" id="KW-1133">Transmembrane helix</keyword>
<dbReference type="Gene3D" id="4.10.400.10">
    <property type="entry name" value="Low-density Lipoprotein Receptor"/>
    <property type="match status" value="1"/>
</dbReference>
<keyword evidence="3 4" id="KW-1015">Disulfide bond</keyword>
<feature type="transmembrane region" description="Helical" evidence="6">
    <location>
        <begin position="83"/>
        <end position="102"/>
    </location>
</feature>
<dbReference type="InterPro" id="IPR002172">
    <property type="entry name" value="LDrepeatLR_classA_rpt"/>
</dbReference>
<feature type="disulfide bond" evidence="4">
    <location>
        <begin position="273"/>
        <end position="291"/>
    </location>
</feature>
<feature type="region of interest" description="Disordered" evidence="5">
    <location>
        <begin position="1478"/>
        <end position="1574"/>
    </location>
</feature>
<feature type="transmembrane region" description="Helical" evidence="6">
    <location>
        <begin position="56"/>
        <end position="76"/>
    </location>
</feature>
<feature type="domain" description="EGF-like" evidence="8">
    <location>
        <begin position="519"/>
        <end position="565"/>
    </location>
</feature>
<feature type="compositionally biased region" description="Basic and acidic residues" evidence="5">
    <location>
        <begin position="1547"/>
        <end position="1557"/>
    </location>
</feature>
<dbReference type="SMART" id="SM00179">
    <property type="entry name" value="EGF_CA"/>
    <property type="match status" value="2"/>
</dbReference>
<evidence type="ECO:0000259" key="8">
    <source>
        <dbReference type="SMART" id="SM00181"/>
    </source>
</evidence>
<feature type="domain" description="EGF-like" evidence="8">
    <location>
        <begin position="1030"/>
        <end position="1066"/>
    </location>
</feature>
<dbReference type="SUPFAM" id="SSF57424">
    <property type="entry name" value="LDL receptor-like module"/>
    <property type="match status" value="3"/>
</dbReference>
<feature type="compositionally biased region" description="Polar residues" evidence="5">
    <location>
        <begin position="1501"/>
        <end position="1519"/>
    </location>
</feature>
<proteinExistence type="predicted"/>
<feature type="domain" description="EGF-like calcium-binding" evidence="7">
    <location>
        <begin position="1357"/>
        <end position="1408"/>
    </location>
</feature>
<dbReference type="SMART" id="SM00192">
    <property type="entry name" value="LDLa"/>
    <property type="match status" value="3"/>
</dbReference>
<dbReference type="InterPro" id="IPR036055">
    <property type="entry name" value="LDL_receptor-like_sf"/>
</dbReference>
<dbReference type="PANTHER" id="PTHR39069">
    <property type="entry name" value="ECDYSONE-INDUCIBLE GENE E1, ISOFORM A"/>
    <property type="match status" value="1"/>
</dbReference>
<dbReference type="InterPro" id="IPR000152">
    <property type="entry name" value="EGF-type_Asp/Asn_hydroxyl_site"/>
</dbReference>
<evidence type="ECO:0000256" key="3">
    <source>
        <dbReference type="ARBA" id="ARBA00023157"/>
    </source>
</evidence>
<dbReference type="Proteomes" id="UP001164746">
    <property type="component" value="Chromosome 5"/>
</dbReference>
<feature type="domain" description="EGF-like" evidence="8">
    <location>
        <begin position="578"/>
        <end position="608"/>
    </location>
</feature>
<dbReference type="CDD" id="cd00112">
    <property type="entry name" value="LDLa"/>
    <property type="match status" value="1"/>
</dbReference>
<dbReference type="InterPro" id="IPR000742">
    <property type="entry name" value="EGF"/>
</dbReference>
<evidence type="ECO:0000259" key="7">
    <source>
        <dbReference type="SMART" id="SM00179"/>
    </source>
</evidence>
<feature type="domain" description="EGF-like" evidence="8">
    <location>
        <begin position="447"/>
        <end position="478"/>
    </location>
</feature>
<comment type="caution">
    <text evidence="4">Lacks conserved residue(s) required for the propagation of feature annotation.</text>
</comment>
<dbReference type="PROSITE" id="PS00010">
    <property type="entry name" value="ASX_HYDROXYL"/>
    <property type="match status" value="1"/>
</dbReference>
<accession>A0ABY7E292</accession>
<dbReference type="SUPFAM" id="SSF48652">
    <property type="entry name" value="Tetraspanin"/>
    <property type="match status" value="1"/>
</dbReference>
<feature type="domain" description="EGF-like" evidence="8">
    <location>
        <begin position="896"/>
        <end position="933"/>
    </location>
</feature>
<feature type="disulfide bond" evidence="4">
    <location>
        <begin position="266"/>
        <end position="278"/>
    </location>
</feature>
<evidence type="ECO:0000256" key="5">
    <source>
        <dbReference type="SAM" id="MobiDB-lite"/>
    </source>
</evidence>
<feature type="domain" description="EGF-like calcium-binding" evidence="7">
    <location>
        <begin position="708"/>
        <end position="741"/>
    </location>
</feature>
<feature type="domain" description="EGF-like" evidence="8">
    <location>
        <begin position="941"/>
        <end position="978"/>
    </location>
</feature>
<evidence type="ECO:0000256" key="2">
    <source>
        <dbReference type="ARBA" id="ARBA00022989"/>
    </source>
</evidence>
<feature type="transmembrane region" description="Helical" evidence="6">
    <location>
        <begin position="21"/>
        <end position="44"/>
    </location>
</feature>
<sequence>MTHYRGKRRSDFRYLGRCGKVLMVACNVTLLLLGLGLVVLGVLMKLDTNRVNYTQIIGILNTINFYGSLTFGKVFIELPIFSYVSLLIMVAQAICLGMLGVAKTKIETEIQPTINSTFLEYEGVDSTEATSQAWDQFFLKFECCGYDTVVSNTDNFWEFNVTTWWGLVGTLRDSDLDYVPTSCCKSATLDNYKTLSDTNCEVQLLTHYKRGICLCLLISVPGCISLCGLNQIRCVDGSCVDMSRAFDGRPDCPDGKFDEVAFSDMCPPRKLHCANGKCLDRKRFFDGTNDCGDNSDEVELPCPIPQFTCLGSPRVCINTSQLIDDETDCPGAEDELKRLGDRCSGNDCDGNCTCDVFTPHSVCMNGTCSCHVAFNMVTKAKGKGKVNKICVPRILGDPCVQDSSCGEVSGAAVCRQGVCTCDTGYLRTNNSTCRQITLGDGCQATEECTRFTSSSVCENGTCACDTPNRHDVSSSTCIPRGLDEACQEDAECESVANTSCQVGMCACAADYRKSKDKTYCVNRKLFDPCVNHTDCTSVVDNSQCSQGRCVCDQGRKSSPDMTECLLNELGDPCGDDFECASVANGACVNQSCSCLPGFHAINHTSSCTLRQIYDSCTSDVDCFSAVNESLCFNGSCVCKTGYIENDVHSQCRSRSIGDSCETLLDCASFNKHSLCSNRVCGCELEYFITGGDSHCERRRIGTGSCAVDIDCASAVEESECLNGSCVCRSGYQAAENDTRCFLHSDCRDAVNASFCDNGTCTCISGLKPVQNASTCIPRALLDTCLVHTDCSDAVENTECSDGRCECMSGFQEVHSRVHFNLSFGDINRTEDTQQYISSSNESACVIRSLGDPCVVDTDCVDAVTGSHCLNRTCTCKPGFKQSADGSACLQNVIGDECQLGVECTNAVEDSRCATGKCLCNIGFQVNENKTLCVRRRIFDRTCVTINDCIKAVSNSLCHLRQCICSSGYYPTGGNQTCTSYRIGDRNCKTVLDCKLAVPRSQCLRGECVCDNGYMSVNNGTECNRRVIGDPCTKDVDCGIIRSRCLNETVCGCDPEYEPNPNLAQCVYRPKKLLDVCTFDYQCNRLDNQSICGNKYGAVYSRITSCVCTDGLWVRSDTGTCYAPSVVGDYCEDRSWCHLGSNVQCDGNQCACRQGYLPNATYNGCVALPSAVGDFCRKDGHCGKLAHSYCHGNSTCQCYYKYYPGKLGKTCLEQIQTYFFYVNISYEMGCEKEENPDDKKCYIYQPIKVLKQYNNENTKYFIYIRDRITVAGLANLFNDTSPHIRFRYMNSDVLNITEVTGGMRVGLLVYLAADYFRIINDTSLKAEIIASLIRSHGELGRSRLKINWPFEDEIEWRDFDECSERGGEYADCSSIAWCLNTRVSYMCSCRHGYEDWSPDSDHRPGRQCIIPPDVSTDSLSCSNGKCENRWEYISLAIVGYGLFLFIFIGYEIYSRKRKLERSDIYYKLQKAARRARWKEAKERRKTIKKKRQEERDSRKQGRQTGSEVSMGTQQGSSGTDKSQEEEEDVGGDTIEDAEEIGDPIECDTNDRTDEKGERVDDDVSEDNDGIVFVAPESQADNARLIHANV</sequence>
<feature type="domain" description="EGF-like" evidence="8">
    <location>
        <begin position="621"/>
        <end position="652"/>
    </location>
</feature>
<dbReference type="EMBL" id="CP111016">
    <property type="protein sequence ID" value="WAR04153.1"/>
    <property type="molecule type" value="Genomic_DNA"/>
</dbReference>
<evidence type="ECO:0000313" key="9">
    <source>
        <dbReference type="EMBL" id="WAR04153.1"/>
    </source>
</evidence>
<keyword evidence="10" id="KW-1185">Reference proteome</keyword>
<dbReference type="InterPro" id="IPR001881">
    <property type="entry name" value="EGF-like_Ca-bd_dom"/>
</dbReference>
<dbReference type="InterPro" id="IPR008952">
    <property type="entry name" value="Tetraspanin_EC2_sf"/>
</dbReference>